<dbReference type="GO" id="GO:0003700">
    <property type="term" value="F:DNA-binding transcription factor activity"/>
    <property type="evidence" value="ECO:0007669"/>
    <property type="project" value="InterPro"/>
</dbReference>
<evidence type="ECO:0000259" key="5">
    <source>
        <dbReference type="PROSITE" id="PS50944"/>
    </source>
</evidence>
<evidence type="ECO:0000256" key="2">
    <source>
        <dbReference type="ARBA" id="ARBA00023015"/>
    </source>
</evidence>
<dbReference type="OrthoDB" id="2328764at2"/>
<keyword evidence="3" id="KW-0238">DNA-binding</keyword>
<dbReference type="InterPro" id="IPR036390">
    <property type="entry name" value="WH_DNA-bd_sf"/>
</dbReference>
<proteinExistence type="inferred from homology"/>
<organism evidence="6 7">
    <name type="scientific">Loigolactobacillus bifermentans DSM 20003</name>
    <dbReference type="NCBI Taxonomy" id="1423726"/>
    <lineage>
        <taxon>Bacteria</taxon>
        <taxon>Bacillati</taxon>
        <taxon>Bacillota</taxon>
        <taxon>Bacilli</taxon>
        <taxon>Lactobacillales</taxon>
        <taxon>Lactobacillaceae</taxon>
        <taxon>Loigolactobacillus</taxon>
    </lineage>
</organism>
<dbReference type="InterPro" id="IPR036421">
    <property type="entry name" value="Fe_dep_repressor_sf"/>
</dbReference>
<reference evidence="6 7" key="1">
    <citation type="journal article" date="2015" name="Genome Announc.">
        <title>Expanding the biotechnology potential of lactobacilli through comparative genomics of 213 strains and associated genera.</title>
        <authorList>
            <person name="Sun Z."/>
            <person name="Harris H.M."/>
            <person name="McCann A."/>
            <person name="Guo C."/>
            <person name="Argimon S."/>
            <person name="Zhang W."/>
            <person name="Yang X."/>
            <person name="Jeffery I.B."/>
            <person name="Cooney J.C."/>
            <person name="Kagawa T.F."/>
            <person name="Liu W."/>
            <person name="Song Y."/>
            <person name="Salvetti E."/>
            <person name="Wrobel A."/>
            <person name="Rasinkangas P."/>
            <person name="Parkhill J."/>
            <person name="Rea M.C."/>
            <person name="O'Sullivan O."/>
            <person name="Ritari J."/>
            <person name="Douillard F.P."/>
            <person name="Paul Ross R."/>
            <person name="Yang R."/>
            <person name="Briner A.E."/>
            <person name="Felis G.E."/>
            <person name="de Vos W.M."/>
            <person name="Barrangou R."/>
            <person name="Klaenhammer T.R."/>
            <person name="Caufield P.W."/>
            <person name="Cui Y."/>
            <person name="Zhang H."/>
            <person name="O'Toole P.W."/>
        </authorList>
    </citation>
    <scope>NUCLEOTIDE SEQUENCE [LARGE SCALE GENOMIC DNA]</scope>
    <source>
        <strain evidence="6 7">DSM 20003</strain>
    </source>
</reference>
<dbReference type="PANTHER" id="PTHR33238">
    <property type="entry name" value="IRON (METAL) DEPENDENT REPRESSOR, DTXR FAMILY"/>
    <property type="match status" value="1"/>
</dbReference>
<sequence>MRKTIETYLKTIYECSFTRKIATNKQIATFLNVAPGSVSAAIASYRDAGFVCQKPYGGIVLSALGQRRVQAIMQRYRLCELWLLKDFKFDLAEIPEQAWQLSDFESPVLTDKLMAYLSQPTVSPFGGALTGPALLDDGSRALATIKIGQTYTLKSYLETRQSVTYIQHMGLYLGQQLTLQSIDPTTETMCLTDANKRDFLVNEAVAKYIFVF</sequence>
<name>A0A0R1GZZ7_9LACO</name>
<dbReference type="SUPFAM" id="SSF47979">
    <property type="entry name" value="Iron-dependent repressor protein, dimerization domain"/>
    <property type="match status" value="1"/>
</dbReference>
<accession>A0A0R1GZZ7</accession>
<dbReference type="PATRIC" id="fig|1423726.3.peg.2360"/>
<dbReference type="InterPro" id="IPR038157">
    <property type="entry name" value="FeoA_core_dom"/>
</dbReference>
<keyword evidence="2" id="KW-0805">Transcription regulation</keyword>
<dbReference type="EMBL" id="AZDA01000039">
    <property type="protein sequence ID" value="KRK39781.1"/>
    <property type="molecule type" value="Genomic_DNA"/>
</dbReference>
<dbReference type="PANTHER" id="PTHR33238:SF7">
    <property type="entry name" value="IRON-DEPENDENT TRANSCRIPTIONAL REGULATOR"/>
    <property type="match status" value="1"/>
</dbReference>
<dbReference type="GO" id="GO:0046914">
    <property type="term" value="F:transition metal ion binding"/>
    <property type="evidence" value="ECO:0007669"/>
    <property type="project" value="InterPro"/>
</dbReference>
<dbReference type="GO" id="GO:0003677">
    <property type="term" value="F:DNA binding"/>
    <property type="evidence" value="ECO:0007669"/>
    <property type="project" value="UniProtKB-KW"/>
</dbReference>
<gene>
    <name evidence="6" type="ORF">FC07_GL002274</name>
</gene>
<evidence type="ECO:0000313" key="6">
    <source>
        <dbReference type="EMBL" id="KRK39781.1"/>
    </source>
</evidence>
<dbReference type="InterPro" id="IPR022687">
    <property type="entry name" value="HTH_DTXR"/>
</dbReference>
<dbReference type="STRING" id="1423726.FC07_GL002274"/>
<evidence type="ECO:0000313" key="7">
    <source>
        <dbReference type="Proteomes" id="UP000051461"/>
    </source>
</evidence>
<dbReference type="AlphaFoldDB" id="A0A0R1GZZ7"/>
<dbReference type="Proteomes" id="UP000051461">
    <property type="component" value="Unassembled WGS sequence"/>
</dbReference>
<dbReference type="InterPro" id="IPR036388">
    <property type="entry name" value="WH-like_DNA-bd_sf"/>
</dbReference>
<dbReference type="Gene3D" id="1.10.10.10">
    <property type="entry name" value="Winged helix-like DNA-binding domain superfamily/Winged helix DNA-binding domain"/>
    <property type="match status" value="1"/>
</dbReference>
<dbReference type="Pfam" id="PF02742">
    <property type="entry name" value="Fe_dep_repr_C"/>
    <property type="match status" value="1"/>
</dbReference>
<dbReference type="RefSeq" id="WP_057904134.1">
    <property type="nucleotide sequence ID" value="NZ_AZDA01000039.1"/>
</dbReference>
<dbReference type="GO" id="GO:0046983">
    <property type="term" value="F:protein dimerization activity"/>
    <property type="evidence" value="ECO:0007669"/>
    <property type="project" value="InterPro"/>
</dbReference>
<comment type="caution">
    <text evidence="6">The sequence shown here is derived from an EMBL/GenBank/DDBJ whole genome shotgun (WGS) entry which is preliminary data.</text>
</comment>
<keyword evidence="7" id="KW-1185">Reference proteome</keyword>
<keyword evidence="4" id="KW-0804">Transcription</keyword>
<evidence type="ECO:0000256" key="1">
    <source>
        <dbReference type="ARBA" id="ARBA00007871"/>
    </source>
</evidence>
<dbReference type="SUPFAM" id="SSF46785">
    <property type="entry name" value="Winged helix' DNA-binding domain"/>
    <property type="match status" value="1"/>
</dbReference>
<dbReference type="Gene3D" id="2.30.30.90">
    <property type="match status" value="1"/>
</dbReference>
<dbReference type="SMART" id="SM00529">
    <property type="entry name" value="HTH_DTXR"/>
    <property type="match status" value="1"/>
</dbReference>
<evidence type="ECO:0000256" key="4">
    <source>
        <dbReference type="ARBA" id="ARBA00023163"/>
    </source>
</evidence>
<dbReference type="InterPro" id="IPR001367">
    <property type="entry name" value="Fe_dep_repressor"/>
</dbReference>
<dbReference type="InterPro" id="IPR050536">
    <property type="entry name" value="DtxR_MntR_Metal-Reg"/>
</dbReference>
<dbReference type="Pfam" id="PF01325">
    <property type="entry name" value="Fe_dep_repress"/>
    <property type="match status" value="1"/>
</dbReference>
<evidence type="ECO:0000256" key="3">
    <source>
        <dbReference type="ARBA" id="ARBA00023125"/>
    </source>
</evidence>
<comment type="similarity">
    <text evidence="1">Belongs to the DtxR/MntR family.</text>
</comment>
<dbReference type="InterPro" id="IPR022689">
    <property type="entry name" value="Iron_dep_repressor"/>
</dbReference>
<protein>
    <recommendedName>
        <fullName evidence="5">HTH dtxR-type domain-containing protein</fullName>
    </recommendedName>
</protein>
<dbReference type="PROSITE" id="PS50944">
    <property type="entry name" value="HTH_DTXR"/>
    <property type="match status" value="1"/>
</dbReference>
<feature type="domain" description="HTH dtxR-type" evidence="5">
    <location>
        <begin position="1"/>
        <end position="62"/>
    </location>
</feature>